<dbReference type="AlphaFoldDB" id="A0A8J7W575"/>
<comment type="caution">
    <text evidence="5">The sequence shown here is derived from an EMBL/GenBank/DDBJ whole genome shotgun (WGS) entry which is preliminary data.</text>
</comment>
<evidence type="ECO:0000313" key="5">
    <source>
        <dbReference type="EMBL" id="MBR1368519.1"/>
    </source>
</evidence>
<evidence type="ECO:0000256" key="2">
    <source>
        <dbReference type="ARBA" id="ARBA00023167"/>
    </source>
</evidence>
<dbReference type="GO" id="GO:0009086">
    <property type="term" value="P:methionine biosynthetic process"/>
    <property type="evidence" value="ECO:0007669"/>
    <property type="project" value="UniProtKB-KW"/>
</dbReference>
<dbReference type="SMART" id="SM00116">
    <property type="entry name" value="CBS"/>
    <property type="match status" value="4"/>
</dbReference>
<keyword evidence="2" id="KW-0486">Methionine biosynthesis</keyword>
<dbReference type="PANTHER" id="PTHR43080:SF2">
    <property type="entry name" value="CBS DOMAIN-CONTAINING PROTEIN"/>
    <property type="match status" value="1"/>
</dbReference>
<dbReference type="OrthoDB" id="8919at2157"/>
<dbReference type="RefSeq" id="WP_211530148.1">
    <property type="nucleotide sequence ID" value="NZ_JWHL01000003.1"/>
</dbReference>
<dbReference type="PANTHER" id="PTHR43080">
    <property type="entry name" value="CBS DOMAIN-CONTAINING PROTEIN CBSX3, MITOCHONDRIAL"/>
    <property type="match status" value="1"/>
</dbReference>
<keyword evidence="1 3" id="KW-0129">CBS domain</keyword>
<dbReference type="Pfam" id="PF00571">
    <property type="entry name" value="CBS"/>
    <property type="match status" value="4"/>
</dbReference>
<dbReference type="InterPro" id="IPR051257">
    <property type="entry name" value="Diverse_CBS-Domain"/>
</dbReference>
<dbReference type="Proteomes" id="UP000730161">
    <property type="component" value="Unassembled WGS sequence"/>
</dbReference>
<reference evidence="5" key="1">
    <citation type="submission" date="2014-12" db="EMBL/GenBank/DDBJ databases">
        <authorList>
            <person name="Huang H.-H."/>
            <person name="Chen S.-C."/>
            <person name="Lai M.-C."/>
        </authorList>
    </citation>
    <scope>NUCLEOTIDE SEQUENCE</scope>
    <source>
        <strain evidence="5">K1F9705b</strain>
    </source>
</reference>
<sequence length="258" mass="28663">MTTQITIKDVMSKPVSIAKSSLITEALERMLDEGVDPIIVTHNNQVVGTASRRTIAEKIGSIRSGPIPPTQIHVANVTKEDYTFAYHDQDIDILIPLLQSYKIVVVLDAEHKLIGMVTMGDLLRVMKPDCPLEDVIELAPKITPEDRIVHLHRRMVDDSATRFIVADNSRVLGIVTETDLAQAIMKLKELVEVKHHDNRIRNLIAQDIMSTPVTSVEKGKTVDDVIALMEEKNISTVLVTNDTKPVGLVTRRSLINAL</sequence>
<evidence type="ECO:0000313" key="6">
    <source>
        <dbReference type="Proteomes" id="UP000730161"/>
    </source>
</evidence>
<organism evidence="5 6">
    <name type="scientific">Methanocalculus chunghsingensis</name>
    <dbReference type="NCBI Taxonomy" id="156457"/>
    <lineage>
        <taxon>Archaea</taxon>
        <taxon>Methanobacteriati</taxon>
        <taxon>Methanobacteriota</taxon>
        <taxon>Stenosarchaea group</taxon>
        <taxon>Methanomicrobia</taxon>
        <taxon>Methanomicrobiales</taxon>
        <taxon>Methanocalculaceae</taxon>
        <taxon>Methanocalculus</taxon>
    </lineage>
</organism>
<evidence type="ECO:0000256" key="3">
    <source>
        <dbReference type="PROSITE-ProRule" id="PRU00703"/>
    </source>
</evidence>
<dbReference type="InterPro" id="IPR046342">
    <property type="entry name" value="CBS_dom_sf"/>
</dbReference>
<dbReference type="InterPro" id="IPR000644">
    <property type="entry name" value="CBS_dom"/>
</dbReference>
<proteinExistence type="predicted"/>
<protein>
    <submittedName>
        <fullName evidence="5">Signal transduction protein</fullName>
    </submittedName>
</protein>
<name>A0A8J7W575_9EURY</name>
<accession>A0A8J7W575</accession>
<keyword evidence="6" id="KW-1185">Reference proteome</keyword>
<feature type="domain" description="CBS" evidence="4">
    <location>
        <begin position="209"/>
        <end position="258"/>
    </location>
</feature>
<dbReference type="EMBL" id="JWHL01000003">
    <property type="protein sequence ID" value="MBR1368519.1"/>
    <property type="molecule type" value="Genomic_DNA"/>
</dbReference>
<evidence type="ECO:0000256" key="1">
    <source>
        <dbReference type="ARBA" id="ARBA00023122"/>
    </source>
</evidence>
<dbReference type="PROSITE" id="PS51371">
    <property type="entry name" value="CBS"/>
    <property type="match status" value="1"/>
</dbReference>
<dbReference type="SUPFAM" id="SSF54631">
    <property type="entry name" value="CBS-domain pair"/>
    <property type="match status" value="2"/>
</dbReference>
<keyword evidence="2" id="KW-0028">Amino-acid biosynthesis</keyword>
<gene>
    <name evidence="5" type="ORF">RJ53_02965</name>
</gene>
<evidence type="ECO:0000259" key="4">
    <source>
        <dbReference type="PROSITE" id="PS51371"/>
    </source>
</evidence>
<dbReference type="Gene3D" id="3.10.580.10">
    <property type="entry name" value="CBS-domain"/>
    <property type="match status" value="2"/>
</dbReference>